<evidence type="ECO:0000313" key="10">
    <source>
        <dbReference type="EMBL" id="QRH01002.1"/>
    </source>
</evidence>
<dbReference type="InterPro" id="IPR018950">
    <property type="entry name" value="DiS-bond_isomerase_DsbC/G_N"/>
</dbReference>
<comment type="subcellular location">
    <subcellularLocation>
        <location evidence="1 7">Periplasm</location>
    </subcellularLocation>
</comment>
<evidence type="ECO:0000259" key="8">
    <source>
        <dbReference type="Pfam" id="PF10411"/>
    </source>
</evidence>
<feature type="chain" id="PRO_5044989986" description="Thiol:disulfide interchange protein" evidence="7">
    <location>
        <begin position="22"/>
        <end position="242"/>
    </location>
</feature>
<keyword evidence="4 7" id="KW-0574">Periplasm</keyword>
<keyword evidence="5" id="KW-1015">Disulfide bond</keyword>
<dbReference type="PANTHER" id="PTHR35272:SF3">
    <property type="entry name" value="THIOL:DISULFIDE INTERCHANGE PROTEIN DSBC"/>
    <property type="match status" value="1"/>
</dbReference>
<dbReference type="CDD" id="cd03020">
    <property type="entry name" value="DsbA_DsbC_DsbG"/>
    <property type="match status" value="1"/>
</dbReference>
<dbReference type="GO" id="GO:0003756">
    <property type="term" value="F:protein disulfide isomerase activity"/>
    <property type="evidence" value="ECO:0007669"/>
    <property type="project" value="UniProtKB-EC"/>
</dbReference>
<evidence type="ECO:0000313" key="11">
    <source>
        <dbReference type="Proteomes" id="UP000596252"/>
    </source>
</evidence>
<feature type="signal peptide" evidence="7">
    <location>
        <begin position="1"/>
        <end position="21"/>
    </location>
</feature>
<evidence type="ECO:0000256" key="6">
    <source>
        <dbReference type="ARBA" id="ARBA00023284"/>
    </source>
</evidence>
<reference evidence="10 11" key="1">
    <citation type="journal article" date="2012" name="Antonie Van Leeuwenhoek">
        <title>Shewanella litorisediminis sp. nov., a gammaproteobacterium isolated from a tidal flat sediment.</title>
        <authorList>
            <person name="Lee M.H."/>
            <person name="Yoon J.H."/>
        </authorList>
    </citation>
    <scope>NUCLEOTIDE SEQUENCE [LARGE SCALE GENOMIC DNA]</scope>
    <source>
        <strain evidence="10 11">SMK1-12</strain>
    </source>
</reference>
<evidence type="ECO:0000259" key="9">
    <source>
        <dbReference type="Pfam" id="PF13098"/>
    </source>
</evidence>
<dbReference type="InterPro" id="IPR017937">
    <property type="entry name" value="Thioredoxin_CS"/>
</dbReference>
<dbReference type="Proteomes" id="UP000596252">
    <property type="component" value="Chromosome"/>
</dbReference>
<comment type="similarity">
    <text evidence="2 7">Belongs to the thioredoxin family. DsbC subfamily.</text>
</comment>
<accession>A0ABX7G157</accession>
<feature type="domain" description="Disulphide bond isomerase DsbC/G N-terminal" evidence="8">
    <location>
        <begin position="23"/>
        <end position="89"/>
    </location>
</feature>
<comment type="function">
    <text evidence="7">Required for disulfide bond formation in some periplasmic proteins. Acts by transferring its disulfide bond to other proteins and is reduced in the process.</text>
</comment>
<evidence type="ECO:0000256" key="5">
    <source>
        <dbReference type="ARBA" id="ARBA00023157"/>
    </source>
</evidence>
<dbReference type="NCBIfam" id="NF008129">
    <property type="entry name" value="PRK10877.1"/>
    <property type="match status" value="1"/>
</dbReference>
<dbReference type="Gene3D" id="3.40.30.10">
    <property type="entry name" value="Glutaredoxin"/>
    <property type="match status" value="1"/>
</dbReference>
<dbReference type="Pfam" id="PF10411">
    <property type="entry name" value="DsbC_N"/>
    <property type="match status" value="1"/>
</dbReference>
<name>A0ABX7G157_9GAMM</name>
<evidence type="ECO:0000256" key="3">
    <source>
        <dbReference type="ARBA" id="ARBA00022729"/>
    </source>
</evidence>
<sequence length="242" mass="26505">MKFTRTLTLLGSLALAPMVMAAPATPNDMLKQKIQSTLGLEVNIITASPVEGLYQAITNRGVLYITADGSKLLHGNIYDLNDQMNNLTEKALAGPRLDMLKEFESKMLVYKAKDEKHVVTVFTDITCGYCRKLHREMKDYNDLGITVRYLAYPRQGVPSPNADEMEAVWCAKDPHKAMDDAKAGKNISLAKCDADIAGQYNLGGAFGVNGTPAMVLEDGSMIPGYQPASALFDVLERRAVKQ</sequence>
<dbReference type="PROSITE" id="PS00194">
    <property type="entry name" value="THIOREDOXIN_1"/>
    <property type="match status" value="1"/>
</dbReference>
<dbReference type="InterPro" id="IPR033954">
    <property type="entry name" value="DiS-bond_Isoase_DsbC/G"/>
</dbReference>
<dbReference type="Pfam" id="PF13098">
    <property type="entry name" value="Thioredoxin_2"/>
    <property type="match status" value="1"/>
</dbReference>
<keyword evidence="3 7" id="KW-0732">Signal</keyword>
<dbReference type="Gene3D" id="3.10.450.70">
    <property type="entry name" value="Disulphide bond isomerase, DsbC/G, N-terminal"/>
    <property type="match status" value="1"/>
</dbReference>
<organism evidence="10 11">
    <name type="scientific">Shewanella litorisediminis</name>
    <dbReference type="NCBI Taxonomy" id="1173586"/>
    <lineage>
        <taxon>Bacteria</taxon>
        <taxon>Pseudomonadati</taxon>
        <taxon>Pseudomonadota</taxon>
        <taxon>Gammaproteobacteria</taxon>
        <taxon>Alteromonadales</taxon>
        <taxon>Shewanellaceae</taxon>
        <taxon>Shewanella</taxon>
    </lineage>
</organism>
<protein>
    <recommendedName>
        <fullName evidence="7">Thiol:disulfide interchange protein</fullName>
    </recommendedName>
</protein>
<dbReference type="PANTHER" id="PTHR35272">
    <property type="entry name" value="THIOL:DISULFIDE INTERCHANGE PROTEIN DSBC-RELATED"/>
    <property type="match status" value="1"/>
</dbReference>
<dbReference type="InterPro" id="IPR012336">
    <property type="entry name" value="Thioredoxin-like_fold"/>
</dbReference>
<proteinExistence type="inferred from homology"/>
<dbReference type="SUPFAM" id="SSF54423">
    <property type="entry name" value="DsbC/DsbG N-terminal domain-like"/>
    <property type="match status" value="1"/>
</dbReference>
<dbReference type="InterPro" id="IPR009094">
    <property type="entry name" value="DiS-bond_isomerase_DsbC/G_N_sf"/>
</dbReference>
<evidence type="ECO:0000256" key="4">
    <source>
        <dbReference type="ARBA" id="ARBA00022764"/>
    </source>
</evidence>
<dbReference type="RefSeq" id="WP_203324697.1">
    <property type="nucleotide sequence ID" value="NZ_CP069213.1"/>
</dbReference>
<dbReference type="InterPro" id="IPR036249">
    <property type="entry name" value="Thioredoxin-like_sf"/>
</dbReference>
<dbReference type="InterPro" id="IPR051470">
    <property type="entry name" value="Thiol:disulfide_interchange"/>
</dbReference>
<dbReference type="SUPFAM" id="SSF52833">
    <property type="entry name" value="Thioredoxin-like"/>
    <property type="match status" value="1"/>
</dbReference>
<keyword evidence="11" id="KW-1185">Reference proteome</keyword>
<evidence type="ECO:0000256" key="1">
    <source>
        <dbReference type="ARBA" id="ARBA00004418"/>
    </source>
</evidence>
<gene>
    <name evidence="10" type="primary">dsbC</name>
    <name evidence="10" type="ORF">JQC75_14185</name>
</gene>
<feature type="domain" description="Thioredoxin-like fold" evidence="9">
    <location>
        <begin position="112"/>
        <end position="234"/>
    </location>
</feature>
<dbReference type="EMBL" id="CP069213">
    <property type="protein sequence ID" value="QRH01002.1"/>
    <property type="molecule type" value="Genomic_DNA"/>
</dbReference>
<keyword evidence="10" id="KW-0413">Isomerase</keyword>
<keyword evidence="6 7" id="KW-0676">Redox-active center</keyword>
<evidence type="ECO:0000256" key="2">
    <source>
        <dbReference type="ARBA" id="ARBA00009813"/>
    </source>
</evidence>
<evidence type="ECO:0000256" key="7">
    <source>
        <dbReference type="RuleBase" id="RU364038"/>
    </source>
</evidence>